<feature type="domain" description="DUF3048" evidence="2">
    <location>
        <begin position="68"/>
        <end position="205"/>
    </location>
</feature>
<feature type="chain" id="PRO_5035292162" evidence="1">
    <location>
        <begin position="32"/>
        <end position="363"/>
    </location>
</feature>
<dbReference type="PROSITE" id="PS51257">
    <property type="entry name" value="PROKAR_LIPOPROTEIN"/>
    <property type="match status" value="1"/>
</dbReference>
<evidence type="ECO:0000259" key="3">
    <source>
        <dbReference type="Pfam" id="PF17479"/>
    </source>
</evidence>
<reference evidence="4" key="1">
    <citation type="submission" date="2021-03" db="EMBL/GenBank/DDBJ databases">
        <title>Pengzhenrongella sicca gen. nov., sp. nov., a new member of suborder Micrococcineae isolated from High-Arctic tundra soil.</title>
        <authorList>
            <person name="Peng F."/>
        </authorList>
    </citation>
    <scope>NUCLEOTIDE SEQUENCE</scope>
    <source>
        <strain evidence="4">LRZ-2</strain>
    </source>
</reference>
<dbReference type="Gene3D" id="3.50.90.10">
    <property type="entry name" value="YerB-like"/>
    <property type="match status" value="1"/>
</dbReference>
<evidence type="ECO:0000313" key="4">
    <source>
        <dbReference type="EMBL" id="QTE29141.1"/>
    </source>
</evidence>
<evidence type="ECO:0000259" key="2">
    <source>
        <dbReference type="Pfam" id="PF11258"/>
    </source>
</evidence>
<feature type="domain" description="DUF3048" evidence="3">
    <location>
        <begin position="239"/>
        <end position="351"/>
    </location>
</feature>
<accession>A0A8A4ZCK3</accession>
<protein>
    <submittedName>
        <fullName evidence="4">DUF3048 domain-containing protein</fullName>
    </submittedName>
</protein>
<gene>
    <name evidence="4" type="ORF">J4E96_17895</name>
</gene>
<evidence type="ECO:0000256" key="1">
    <source>
        <dbReference type="SAM" id="SignalP"/>
    </source>
</evidence>
<dbReference type="EMBL" id="CP071868">
    <property type="protein sequence ID" value="QTE29141.1"/>
    <property type="molecule type" value="Genomic_DNA"/>
</dbReference>
<keyword evidence="1" id="KW-0732">Signal</keyword>
<dbReference type="RefSeq" id="WP_319637710.1">
    <property type="nucleotide sequence ID" value="NZ_CP071868.1"/>
</dbReference>
<keyword evidence="5" id="KW-1185">Reference proteome</keyword>
<dbReference type="AlphaFoldDB" id="A0A8A4ZCK3"/>
<feature type="signal peptide" evidence="1">
    <location>
        <begin position="1"/>
        <end position="31"/>
    </location>
</feature>
<organism evidence="4 5">
    <name type="scientific">Pengzhenrongella sicca</name>
    <dbReference type="NCBI Taxonomy" id="2819238"/>
    <lineage>
        <taxon>Bacteria</taxon>
        <taxon>Bacillati</taxon>
        <taxon>Actinomycetota</taxon>
        <taxon>Actinomycetes</taxon>
        <taxon>Micrococcales</taxon>
        <taxon>Pengzhenrongella</taxon>
    </lineage>
</organism>
<dbReference type="Proteomes" id="UP000663937">
    <property type="component" value="Chromosome"/>
</dbReference>
<dbReference type="InterPro" id="IPR035328">
    <property type="entry name" value="DUF3048_C"/>
</dbReference>
<proteinExistence type="predicted"/>
<dbReference type="InterPro" id="IPR021416">
    <property type="entry name" value="DUF3048_N"/>
</dbReference>
<sequence>MPITLARSTPRRRLARIAAAALSGVSLLALAGCGAGSPEPSEPSTEAADIAADKGAVPAPVIPPTWPLTGVAAADIPSRPALAVKIENDPSVRPQTGLDQADMVWEELVEGGVTRFVAVFHSVVPESVGPIRSVRPMDGGITAPLHGLIAFSGGQAGFVNEVADAGVQIISMDKGAAGFARKKGHSAPHNVFGTPTTFWGQADAEHSAAPAPQFTIARTAAAASATTAGTPIANLALVFSPAFHPNWTWSAADGAFTRSEGATPSTNPAGAPLTATNVVALRVRTKDTGTVDPAGTAVLESVMVDSGDATVVTGGMQIAAKWSKASIAEPIVLTNAADGSVIRLAPGNTWVELVPPAGSITAS</sequence>
<evidence type="ECO:0000313" key="5">
    <source>
        <dbReference type="Proteomes" id="UP000663937"/>
    </source>
</evidence>
<dbReference type="KEGG" id="psic:J4E96_17895"/>
<dbReference type="SUPFAM" id="SSF159774">
    <property type="entry name" value="YerB-like"/>
    <property type="match status" value="1"/>
</dbReference>
<dbReference type="Pfam" id="PF17479">
    <property type="entry name" value="DUF3048_C"/>
    <property type="match status" value="1"/>
</dbReference>
<dbReference type="InterPro" id="IPR023158">
    <property type="entry name" value="YerB-like_sf"/>
</dbReference>
<dbReference type="Pfam" id="PF11258">
    <property type="entry name" value="DUF3048"/>
    <property type="match status" value="1"/>
</dbReference>
<name>A0A8A4ZCK3_9MICO</name>